<proteinExistence type="predicted"/>
<accession>A0A380ML45</accession>
<protein>
    <recommendedName>
        <fullName evidence="5">Secreted protein</fullName>
    </recommendedName>
</protein>
<feature type="compositionally biased region" description="Low complexity" evidence="1">
    <location>
        <begin position="38"/>
        <end position="48"/>
    </location>
</feature>
<name>A0A380ML45_STRGR</name>
<reference evidence="3 4" key="1">
    <citation type="submission" date="2018-06" db="EMBL/GenBank/DDBJ databases">
        <authorList>
            <consortium name="Pathogen Informatics"/>
            <person name="Doyle S."/>
        </authorList>
    </citation>
    <scope>NUCLEOTIDE SEQUENCE [LARGE SCALE GENOMIC DNA]</scope>
    <source>
        <strain evidence="3 4">NCTC7807</strain>
    </source>
</reference>
<evidence type="ECO:0000256" key="1">
    <source>
        <dbReference type="SAM" id="MobiDB-lite"/>
    </source>
</evidence>
<dbReference type="Proteomes" id="UP000254150">
    <property type="component" value="Unassembled WGS sequence"/>
</dbReference>
<sequence length="134" mass="13341">MRTALGRVVGALLAGLLLALPFTGTAPAPSENGARSHAPAAPQDAPAGAVWAVEPAQATCVPPERSGEIGALRHSRDRHRTAAGAPGDGPCRTALPDATAATHGTAGRAAPSGATHAARASGLHEPAALQVFRR</sequence>
<dbReference type="AlphaFoldDB" id="A0A380ML45"/>
<feature type="compositionally biased region" description="Low complexity" evidence="1">
    <location>
        <begin position="98"/>
        <end position="110"/>
    </location>
</feature>
<feature type="region of interest" description="Disordered" evidence="1">
    <location>
        <begin position="70"/>
        <end position="122"/>
    </location>
</feature>
<feature type="signal peptide" evidence="2">
    <location>
        <begin position="1"/>
        <end position="28"/>
    </location>
</feature>
<organism evidence="3 4">
    <name type="scientific">Streptomyces griseus</name>
    <dbReference type="NCBI Taxonomy" id="1911"/>
    <lineage>
        <taxon>Bacteria</taxon>
        <taxon>Bacillati</taxon>
        <taxon>Actinomycetota</taxon>
        <taxon>Actinomycetes</taxon>
        <taxon>Kitasatosporales</taxon>
        <taxon>Streptomycetaceae</taxon>
        <taxon>Streptomyces</taxon>
    </lineage>
</organism>
<keyword evidence="2" id="KW-0732">Signal</keyword>
<evidence type="ECO:0000313" key="3">
    <source>
        <dbReference type="EMBL" id="SUO93369.1"/>
    </source>
</evidence>
<evidence type="ECO:0008006" key="5">
    <source>
        <dbReference type="Google" id="ProtNLM"/>
    </source>
</evidence>
<evidence type="ECO:0000256" key="2">
    <source>
        <dbReference type="SAM" id="SignalP"/>
    </source>
</evidence>
<feature type="chain" id="PRO_5016962324" description="Secreted protein" evidence="2">
    <location>
        <begin position="29"/>
        <end position="134"/>
    </location>
</feature>
<dbReference type="EMBL" id="UHID01000001">
    <property type="protein sequence ID" value="SUO93369.1"/>
    <property type="molecule type" value="Genomic_DNA"/>
</dbReference>
<feature type="region of interest" description="Disordered" evidence="1">
    <location>
        <begin position="28"/>
        <end position="48"/>
    </location>
</feature>
<evidence type="ECO:0000313" key="4">
    <source>
        <dbReference type="Proteomes" id="UP000254150"/>
    </source>
</evidence>
<dbReference type="RefSeq" id="WP_100456354.1">
    <property type="nucleotide sequence ID" value="NZ_UHID01000001.1"/>
</dbReference>
<gene>
    <name evidence="3" type="ORF">NCTC7807_00328</name>
</gene>